<dbReference type="Ensembl" id="ENSCRFT00000005900.1">
    <property type="protein sequence ID" value="ENSCRFP00000005682.1"/>
    <property type="gene ID" value="ENSCRFG00000004577.1"/>
</dbReference>
<dbReference type="PANTHER" id="PTHR11502">
    <property type="entry name" value="40S RIBOSOMAL PROTEIN S6"/>
    <property type="match status" value="1"/>
</dbReference>
<dbReference type="GO" id="GO:1990904">
    <property type="term" value="C:ribonucleoprotein complex"/>
    <property type="evidence" value="ECO:0007669"/>
    <property type="project" value="UniProtKB-KW"/>
</dbReference>
<keyword evidence="3" id="KW-0687">Ribonucleoprotein</keyword>
<dbReference type="AlphaFoldDB" id="A0A8C3QHD1"/>
<name>A0A8C3QHD1_9PASS</name>
<evidence type="ECO:0000313" key="6">
    <source>
        <dbReference type="Ensembl" id="ENSCRFP00000005682.1"/>
    </source>
</evidence>
<keyword evidence="7" id="KW-1185">Reference proteome</keyword>
<dbReference type="Pfam" id="PF01092">
    <property type="entry name" value="Ribosomal_S6e"/>
    <property type="match status" value="1"/>
</dbReference>
<evidence type="ECO:0000256" key="1">
    <source>
        <dbReference type="ARBA" id="ARBA00009312"/>
    </source>
</evidence>
<sequence>MIKGRSCYGPQGTEERKCKSICNCIVDANLSVLISVIVKKGEKGIPGLTDAEARTLYVILKRYCTWYYQ</sequence>
<dbReference type="Proteomes" id="UP000694396">
    <property type="component" value="Unplaced"/>
</dbReference>
<reference evidence="6" key="2">
    <citation type="submission" date="2025-09" db="UniProtKB">
        <authorList>
            <consortium name="Ensembl"/>
        </authorList>
    </citation>
    <scope>IDENTIFICATION</scope>
</reference>
<evidence type="ECO:0000256" key="4">
    <source>
        <dbReference type="ARBA" id="ARBA00035278"/>
    </source>
</evidence>
<protein>
    <recommendedName>
        <fullName evidence="4">Small ribosomal subunit protein eS6</fullName>
    </recommendedName>
    <alternativeName>
        <fullName evidence="5">40S ribosomal protein S6</fullName>
    </alternativeName>
</protein>
<reference evidence="6" key="1">
    <citation type="submission" date="2025-08" db="UniProtKB">
        <authorList>
            <consortium name="Ensembl"/>
        </authorList>
    </citation>
    <scope>IDENTIFICATION</scope>
</reference>
<proteinExistence type="inferred from homology"/>
<evidence type="ECO:0000256" key="2">
    <source>
        <dbReference type="ARBA" id="ARBA00022980"/>
    </source>
</evidence>
<accession>A0A8C3QHD1</accession>
<dbReference type="GO" id="GO:0005840">
    <property type="term" value="C:ribosome"/>
    <property type="evidence" value="ECO:0007669"/>
    <property type="project" value="UniProtKB-KW"/>
</dbReference>
<keyword evidence="2" id="KW-0689">Ribosomal protein</keyword>
<organism evidence="6 7">
    <name type="scientific">Cyanoderma ruficeps</name>
    <name type="common">rufous-capped babbler</name>
    <dbReference type="NCBI Taxonomy" id="181631"/>
    <lineage>
        <taxon>Eukaryota</taxon>
        <taxon>Metazoa</taxon>
        <taxon>Chordata</taxon>
        <taxon>Craniata</taxon>
        <taxon>Vertebrata</taxon>
        <taxon>Euteleostomi</taxon>
        <taxon>Archelosauria</taxon>
        <taxon>Archosauria</taxon>
        <taxon>Dinosauria</taxon>
        <taxon>Saurischia</taxon>
        <taxon>Theropoda</taxon>
        <taxon>Coelurosauria</taxon>
        <taxon>Aves</taxon>
        <taxon>Neognathae</taxon>
        <taxon>Neoaves</taxon>
        <taxon>Telluraves</taxon>
        <taxon>Australaves</taxon>
        <taxon>Passeriformes</taxon>
        <taxon>Sylvioidea</taxon>
        <taxon>Timaliidae</taxon>
        <taxon>Cyanoderma</taxon>
    </lineage>
</organism>
<comment type="similarity">
    <text evidence="1">Belongs to the eukaryotic ribosomal protein eS6 family.</text>
</comment>
<dbReference type="GO" id="GO:0003735">
    <property type="term" value="F:structural constituent of ribosome"/>
    <property type="evidence" value="ECO:0007669"/>
    <property type="project" value="InterPro"/>
</dbReference>
<evidence type="ECO:0000256" key="3">
    <source>
        <dbReference type="ARBA" id="ARBA00023274"/>
    </source>
</evidence>
<evidence type="ECO:0000256" key="5">
    <source>
        <dbReference type="ARBA" id="ARBA00035403"/>
    </source>
</evidence>
<dbReference type="GO" id="GO:0006412">
    <property type="term" value="P:translation"/>
    <property type="evidence" value="ECO:0007669"/>
    <property type="project" value="InterPro"/>
</dbReference>
<evidence type="ECO:0000313" key="7">
    <source>
        <dbReference type="Proteomes" id="UP000694396"/>
    </source>
</evidence>
<dbReference type="InterPro" id="IPR001377">
    <property type="entry name" value="Ribosomal_eS6"/>
</dbReference>